<comment type="caution">
    <text evidence="1">The sequence shown here is derived from an EMBL/GenBank/DDBJ whole genome shotgun (WGS) entry which is preliminary data.</text>
</comment>
<feature type="non-terminal residue" evidence="1">
    <location>
        <position position="1"/>
    </location>
</feature>
<organism evidence="1 2">
    <name type="scientific">Pseudomonas helleri</name>
    <dbReference type="NCBI Taxonomy" id="1608996"/>
    <lineage>
        <taxon>Bacteria</taxon>
        <taxon>Pseudomonadati</taxon>
        <taxon>Pseudomonadota</taxon>
        <taxon>Gammaproteobacteria</taxon>
        <taxon>Pseudomonadales</taxon>
        <taxon>Pseudomonadaceae</taxon>
        <taxon>Pseudomonas</taxon>
    </lineage>
</organism>
<dbReference type="Gene3D" id="1.10.10.10">
    <property type="entry name" value="Winged helix-like DNA-binding domain superfamily/Winged helix DNA-binding domain"/>
    <property type="match status" value="1"/>
</dbReference>
<gene>
    <name evidence="1" type="ORF">GHN94_24365</name>
</gene>
<dbReference type="Proteomes" id="UP000713985">
    <property type="component" value="Unassembled WGS sequence"/>
</dbReference>
<protein>
    <submittedName>
        <fullName evidence="1">Sigma-54-dependent Fis family transcriptional regulator</fullName>
    </submittedName>
</protein>
<name>A0ABW9PNF3_9PSED</name>
<dbReference type="InterPro" id="IPR036388">
    <property type="entry name" value="WH-like_DNA-bd_sf"/>
</dbReference>
<accession>A0ABW9PNF3</accession>
<dbReference type="EMBL" id="WIWP01000244">
    <property type="protein sequence ID" value="MQT28921.1"/>
    <property type="molecule type" value="Genomic_DNA"/>
</dbReference>
<proteinExistence type="predicted"/>
<keyword evidence="2" id="KW-1185">Reference proteome</keyword>
<evidence type="ECO:0000313" key="2">
    <source>
        <dbReference type="Proteomes" id="UP000713985"/>
    </source>
</evidence>
<reference evidence="1 2" key="1">
    <citation type="submission" date="2019-10" db="EMBL/GenBank/DDBJ databases">
        <title>Evaluation of single-gene subtyping targets for Pseudomonas.</title>
        <authorList>
            <person name="Reichler S.J."/>
            <person name="Orsi R.H."/>
            <person name="Wiedmann M."/>
            <person name="Martin N.H."/>
            <person name="Murphy S.I."/>
        </authorList>
    </citation>
    <scope>NUCLEOTIDE SEQUENCE [LARGE SCALE GENOMIC DNA]</scope>
    <source>
        <strain evidence="1 2">FSL R10-0802</strain>
    </source>
</reference>
<evidence type="ECO:0000313" key="1">
    <source>
        <dbReference type="EMBL" id="MQT28921.1"/>
    </source>
</evidence>
<sequence>TSLDPTEDLSLEDYFQHFVLEHQDHMTETELARKLGVSRKCLWERRQRLGIPRRKTGVASEN</sequence>